<reference evidence="3" key="2">
    <citation type="submission" date="2023-01" db="EMBL/GenBank/DDBJ databases">
        <title>Draft genome sequence of Algimonas ampicilliniresistens strain NBRC 108219.</title>
        <authorList>
            <person name="Sun Q."/>
            <person name="Mori K."/>
        </authorList>
    </citation>
    <scope>NUCLEOTIDE SEQUENCE</scope>
    <source>
        <strain evidence="3">NBRC 108219</strain>
    </source>
</reference>
<dbReference type="Gene3D" id="3.40.50.300">
    <property type="entry name" value="P-loop containing nucleotide triphosphate hydrolases"/>
    <property type="match status" value="2"/>
</dbReference>
<feature type="compositionally biased region" description="Basic and acidic residues" evidence="1">
    <location>
        <begin position="428"/>
        <end position="448"/>
    </location>
</feature>
<dbReference type="PANTHER" id="PTHR30121">
    <property type="entry name" value="UNCHARACTERIZED PROTEIN YJGR-RELATED"/>
    <property type="match status" value="1"/>
</dbReference>
<sequence>MSETIFIGTDTDGVRQELRLDKANRHGLVAGATGTGKTVTLQILTEGFSKNGIPVFAADVKGDLSGISQSGSETHKLHDKLISRAGKIGLEGYSYRAFPTIFWDLYGKQGHPVRTTISEMGPVLLSRLMGLTETQEGIMTIAFEFADDNGMLLLDLKDLNSLLNHLAENRDEISREYGNVTGQSVAAIRRNLLQLERAGAEAFFGEPALELEDFMKVGEDGMGMVNILAADELINSPSLYATFLLWLLSELFEELPEVGNPDKPVMVFFFDEAHLLFDDAPKPLIQKIEQVARLIRSKGVGVYFVTQNPMDIPDSVLGQLGNRIQHALRAYTPREQRAVRAAATSFRENPAFDTEEVITDLGVGEALVSLLNERGAPDIVGRTLIRPPSSRLGPATTAERKAVQADSPIGEKYDTAIDRESAYETLETRADKRAREEAAEAKRLEREKAKTKRATTTRKRTSRKKESVLVKEVKREMKREGRLIMRRAMRNAVRGILGGMMRR</sequence>
<reference evidence="3" key="1">
    <citation type="journal article" date="2014" name="Int. J. Syst. Evol. Microbiol.">
        <title>Complete genome of a new Firmicutes species belonging to the dominant human colonic microbiota ('Ruminococcus bicirculans') reveals two chromosomes and a selective capacity to utilize plant glucans.</title>
        <authorList>
            <consortium name="NISC Comparative Sequencing Program"/>
            <person name="Wegmann U."/>
            <person name="Louis P."/>
            <person name="Goesmann A."/>
            <person name="Henrissat B."/>
            <person name="Duncan S.H."/>
            <person name="Flint H.J."/>
        </authorList>
    </citation>
    <scope>NUCLEOTIDE SEQUENCE</scope>
    <source>
        <strain evidence="3">NBRC 108219</strain>
    </source>
</reference>
<evidence type="ECO:0000256" key="1">
    <source>
        <dbReference type="SAM" id="MobiDB-lite"/>
    </source>
</evidence>
<dbReference type="RefSeq" id="WP_284391367.1">
    <property type="nucleotide sequence ID" value="NZ_BSNK01000002.1"/>
</dbReference>
<dbReference type="Proteomes" id="UP001161391">
    <property type="component" value="Unassembled WGS sequence"/>
</dbReference>
<protein>
    <recommendedName>
        <fullName evidence="2">Helicase HerA-like C-terminal domain-containing protein</fullName>
    </recommendedName>
</protein>
<comment type="caution">
    <text evidence="3">The sequence shown here is derived from an EMBL/GenBank/DDBJ whole genome shotgun (WGS) entry which is preliminary data.</text>
</comment>
<dbReference type="InterPro" id="IPR027417">
    <property type="entry name" value="P-loop_NTPase"/>
</dbReference>
<evidence type="ECO:0000313" key="3">
    <source>
        <dbReference type="EMBL" id="GLQ24679.1"/>
    </source>
</evidence>
<evidence type="ECO:0000259" key="2">
    <source>
        <dbReference type="Pfam" id="PF05872"/>
    </source>
</evidence>
<organism evidence="3 4">
    <name type="scientific">Algimonas ampicilliniresistens</name>
    <dbReference type="NCBI Taxonomy" id="1298735"/>
    <lineage>
        <taxon>Bacteria</taxon>
        <taxon>Pseudomonadati</taxon>
        <taxon>Pseudomonadota</taxon>
        <taxon>Alphaproteobacteria</taxon>
        <taxon>Maricaulales</taxon>
        <taxon>Robiginitomaculaceae</taxon>
        <taxon>Algimonas</taxon>
    </lineage>
</organism>
<accession>A0ABQ5VB03</accession>
<keyword evidence="4" id="KW-1185">Reference proteome</keyword>
<gene>
    <name evidence="3" type="ORF">GCM10007853_25530</name>
</gene>
<dbReference type="InterPro" id="IPR033186">
    <property type="entry name" value="HerA_C"/>
</dbReference>
<proteinExistence type="predicted"/>
<dbReference type="Pfam" id="PF05872">
    <property type="entry name" value="HerA_C"/>
    <property type="match status" value="1"/>
</dbReference>
<dbReference type="PANTHER" id="PTHR30121:SF6">
    <property type="entry name" value="SLR6007 PROTEIN"/>
    <property type="match status" value="1"/>
</dbReference>
<feature type="domain" description="Helicase HerA-like C-terminal" evidence="2">
    <location>
        <begin position="9"/>
        <end position="500"/>
    </location>
</feature>
<feature type="compositionally biased region" description="Basic residues" evidence="1">
    <location>
        <begin position="449"/>
        <end position="463"/>
    </location>
</feature>
<dbReference type="EMBL" id="BSNK01000002">
    <property type="protein sequence ID" value="GLQ24679.1"/>
    <property type="molecule type" value="Genomic_DNA"/>
</dbReference>
<feature type="region of interest" description="Disordered" evidence="1">
    <location>
        <begin position="428"/>
        <end position="468"/>
    </location>
</feature>
<name>A0ABQ5VB03_9PROT</name>
<evidence type="ECO:0000313" key="4">
    <source>
        <dbReference type="Proteomes" id="UP001161391"/>
    </source>
</evidence>
<dbReference type="InterPro" id="IPR051162">
    <property type="entry name" value="T4SS_component"/>
</dbReference>
<dbReference type="SUPFAM" id="SSF52540">
    <property type="entry name" value="P-loop containing nucleoside triphosphate hydrolases"/>
    <property type="match status" value="1"/>
</dbReference>